<feature type="transmembrane region" description="Helical" evidence="6">
    <location>
        <begin position="373"/>
        <end position="396"/>
    </location>
</feature>
<dbReference type="GO" id="GO:0022857">
    <property type="term" value="F:transmembrane transporter activity"/>
    <property type="evidence" value="ECO:0007669"/>
    <property type="project" value="InterPro"/>
</dbReference>
<feature type="transmembrane region" description="Helical" evidence="6">
    <location>
        <begin position="253"/>
        <end position="272"/>
    </location>
</feature>
<evidence type="ECO:0000256" key="1">
    <source>
        <dbReference type="ARBA" id="ARBA00004651"/>
    </source>
</evidence>
<feature type="transmembrane region" description="Helical" evidence="6">
    <location>
        <begin position="21"/>
        <end position="43"/>
    </location>
</feature>
<dbReference type="RefSeq" id="WP_138193131.1">
    <property type="nucleotide sequence ID" value="NZ_VCIW01000003.1"/>
</dbReference>
<evidence type="ECO:0000256" key="3">
    <source>
        <dbReference type="ARBA" id="ARBA00022692"/>
    </source>
</evidence>
<dbReference type="Pfam" id="PF07690">
    <property type="entry name" value="MFS_1"/>
    <property type="match status" value="1"/>
</dbReference>
<evidence type="ECO:0000256" key="5">
    <source>
        <dbReference type="ARBA" id="ARBA00023136"/>
    </source>
</evidence>
<evidence type="ECO:0000313" key="7">
    <source>
        <dbReference type="EMBL" id="TLS52891.1"/>
    </source>
</evidence>
<accession>A0A5R9GAY6</accession>
<keyword evidence="4 6" id="KW-1133">Transmembrane helix</keyword>
<dbReference type="InterPro" id="IPR011701">
    <property type="entry name" value="MFS"/>
</dbReference>
<feature type="transmembrane region" description="Helical" evidence="6">
    <location>
        <begin position="311"/>
        <end position="336"/>
    </location>
</feature>
<dbReference type="GO" id="GO:0005886">
    <property type="term" value="C:plasma membrane"/>
    <property type="evidence" value="ECO:0007669"/>
    <property type="project" value="UniProtKB-SubCell"/>
</dbReference>
<dbReference type="Gene3D" id="1.20.1250.20">
    <property type="entry name" value="MFS general substrate transporter like domains"/>
    <property type="match status" value="1"/>
</dbReference>
<dbReference type="PANTHER" id="PTHR23513:SF6">
    <property type="entry name" value="MAJOR FACILITATOR SUPERFAMILY ASSOCIATED DOMAIN-CONTAINING PROTEIN"/>
    <property type="match status" value="1"/>
</dbReference>
<reference evidence="7 8" key="1">
    <citation type="submission" date="2019-05" db="EMBL/GenBank/DDBJ databases">
        <authorList>
            <person name="Narsing Rao M.P."/>
            <person name="Li W.J."/>
        </authorList>
    </citation>
    <scope>NUCLEOTIDE SEQUENCE [LARGE SCALE GENOMIC DNA]</scope>
    <source>
        <strain evidence="7 8">SYSU_K30003</strain>
    </source>
</reference>
<dbReference type="Proteomes" id="UP000309676">
    <property type="component" value="Unassembled WGS sequence"/>
</dbReference>
<feature type="transmembrane region" description="Helical" evidence="6">
    <location>
        <begin position="49"/>
        <end position="67"/>
    </location>
</feature>
<keyword evidence="8" id="KW-1185">Reference proteome</keyword>
<dbReference type="SUPFAM" id="SSF103473">
    <property type="entry name" value="MFS general substrate transporter"/>
    <property type="match status" value="1"/>
</dbReference>
<keyword evidence="2" id="KW-1003">Cell membrane</keyword>
<dbReference type="CDD" id="cd06173">
    <property type="entry name" value="MFS_MefA_like"/>
    <property type="match status" value="1"/>
</dbReference>
<dbReference type="EMBL" id="VCIW01000003">
    <property type="protein sequence ID" value="TLS52891.1"/>
    <property type="molecule type" value="Genomic_DNA"/>
</dbReference>
<dbReference type="AlphaFoldDB" id="A0A5R9GAY6"/>
<proteinExistence type="predicted"/>
<gene>
    <name evidence="7" type="ORF">FE782_05820</name>
</gene>
<evidence type="ECO:0000256" key="6">
    <source>
        <dbReference type="SAM" id="Phobius"/>
    </source>
</evidence>
<name>A0A5R9GAY6_9BACL</name>
<feature type="transmembrane region" description="Helical" evidence="6">
    <location>
        <begin position="217"/>
        <end position="241"/>
    </location>
</feature>
<feature type="transmembrane region" description="Helical" evidence="6">
    <location>
        <begin position="169"/>
        <end position="190"/>
    </location>
</feature>
<evidence type="ECO:0000313" key="8">
    <source>
        <dbReference type="Proteomes" id="UP000309676"/>
    </source>
</evidence>
<evidence type="ECO:0000256" key="4">
    <source>
        <dbReference type="ARBA" id="ARBA00022989"/>
    </source>
</evidence>
<comment type="subcellular location">
    <subcellularLocation>
        <location evidence="1">Cell membrane</location>
        <topology evidence="1">Multi-pass membrane protein</topology>
    </subcellularLocation>
</comment>
<keyword evidence="3 6" id="KW-0812">Transmembrane</keyword>
<protein>
    <submittedName>
        <fullName evidence="7">MFS transporter</fullName>
    </submittedName>
</protein>
<organism evidence="7 8">
    <name type="scientific">Paenibacillus antri</name>
    <dbReference type="NCBI Taxonomy" id="2582848"/>
    <lineage>
        <taxon>Bacteria</taxon>
        <taxon>Bacillati</taxon>
        <taxon>Bacillota</taxon>
        <taxon>Bacilli</taxon>
        <taxon>Bacillales</taxon>
        <taxon>Paenibacillaceae</taxon>
        <taxon>Paenibacillus</taxon>
    </lineage>
</organism>
<feature type="transmembrane region" description="Helical" evidence="6">
    <location>
        <begin position="140"/>
        <end position="163"/>
    </location>
</feature>
<dbReference type="InterPro" id="IPR036259">
    <property type="entry name" value="MFS_trans_sf"/>
</dbReference>
<sequence>MSTLWSPLRLPGFRRLFAGQALSDFANWSDFLALSTVVVYVWGYGAPELALLSVCIGLPYVVVGPFVSLKIGRLDARAVLVFCDVVRFAAVLAMLWTESLSALFALVFIKMCATSIFDPIRQASIKRLVPEERIAEASSLSQVLVNGTKIIAPMVGGVCIAVWGAFSPFWLGAGLYLLSAVILAGLPRLIGEAAGRAKSRFADDMRDALRFVRRRPVLLYAIMYLSVWMFFVFLYDALFVLFTERLGLGEASLGVLMSGVGIGSVLGSLAAGKWTFWKAYPLKLMSRLGIVSGAFIAVVGLGAFGWLPASLWLWCAVFVILGFLGGFDAVPYGYVLQTETTDATIAPVSAMANALQTGSMLVAPLLGAALASWIGVGGVFLAVGLGMILFAATILVKLSARDARTSGLETQT</sequence>
<dbReference type="OrthoDB" id="9775268at2"/>
<dbReference type="PANTHER" id="PTHR23513">
    <property type="entry name" value="INTEGRAL MEMBRANE EFFLUX PROTEIN-RELATED"/>
    <property type="match status" value="1"/>
</dbReference>
<feature type="transmembrane region" description="Helical" evidence="6">
    <location>
        <begin position="284"/>
        <end position="305"/>
    </location>
</feature>
<comment type="caution">
    <text evidence="7">The sequence shown here is derived from an EMBL/GenBank/DDBJ whole genome shotgun (WGS) entry which is preliminary data.</text>
</comment>
<keyword evidence="5 6" id="KW-0472">Membrane</keyword>
<evidence type="ECO:0000256" key="2">
    <source>
        <dbReference type="ARBA" id="ARBA00022475"/>
    </source>
</evidence>
<feature type="transmembrane region" description="Helical" evidence="6">
    <location>
        <begin position="348"/>
        <end position="367"/>
    </location>
</feature>